<sequence>MQRNILVTGGNGQLGLSLKKMTDSYAGYRFIYTDINELDVTDYDALQRFFRLENPYAVLHFAAYTAVDNAEKERLQAEKVNSLSTKLISSLCGTYGTKLIFISTDYVFDGKKSSPYKPQDKTNPLSVYGTTKARAEEYALSLCEDCTVIRTSWLYSEFGRNFVKTILNLSETKRELKVVFDQTGSPCYAEDLAKAVLMCLERVKGKRILHFANEGVCSWYDFARKIVELSGNECRVNAILSEQYPTLAARPSYSVLDKSETKSFLDMEIPHWEDSLKRCIKILKDEKIHKH</sequence>
<evidence type="ECO:0000256" key="6">
    <source>
        <dbReference type="RuleBase" id="RU364082"/>
    </source>
</evidence>
<dbReference type="NCBIfam" id="TIGR01214">
    <property type="entry name" value="rmlD"/>
    <property type="match status" value="1"/>
</dbReference>
<dbReference type="EMBL" id="DXGG01000094">
    <property type="protein sequence ID" value="HIW87180.1"/>
    <property type="molecule type" value="Genomic_DNA"/>
</dbReference>
<comment type="caution">
    <text evidence="8">The sequence shown here is derived from an EMBL/GenBank/DDBJ whole genome shotgun (WGS) entry which is preliminary data.</text>
</comment>
<evidence type="ECO:0000313" key="8">
    <source>
        <dbReference type="EMBL" id="HIW87180.1"/>
    </source>
</evidence>
<comment type="pathway">
    <text evidence="1 6">Carbohydrate biosynthesis; dTDP-L-rhamnose biosynthesis.</text>
</comment>
<evidence type="ECO:0000256" key="2">
    <source>
        <dbReference type="ARBA" id="ARBA00010944"/>
    </source>
</evidence>
<dbReference type="Pfam" id="PF04321">
    <property type="entry name" value="RmlD_sub_bind"/>
    <property type="match status" value="1"/>
</dbReference>
<dbReference type="CDD" id="cd05254">
    <property type="entry name" value="dTDP_HR_like_SDR_e"/>
    <property type="match status" value="1"/>
</dbReference>
<evidence type="ECO:0000256" key="3">
    <source>
        <dbReference type="ARBA" id="ARBA00012929"/>
    </source>
</evidence>
<accession>A0A9D1UI24</accession>
<dbReference type="GO" id="GO:0005829">
    <property type="term" value="C:cytosol"/>
    <property type="evidence" value="ECO:0007669"/>
    <property type="project" value="TreeGrafter"/>
</dbReference>
<evidence type="ECO:0000256" key="1">
    <source>
        <dbReference type="ARBA" id="ARBA00004781"/>
    </source>
</evidence>
<feature type="domain" description="RmlD-like substrate binding" evidence="7">
    <location>
        <begin position="4"/>
        <end position="283"/>
    </location>
</feature>
<dbReference type="InterPro" id="IPR005913">
    <property type="entry name" value="dTDP_dehydrorham_reduct"/>
</dbReference>
<dbReference type="SUPFAM" id="SSF51735">
    <property type="entry name" value="NAD(P)-binding Rossmann-fold domains"/>
    <property type="match status" value="1"/>
</dbReference>
<dbReference type="GO" id="GO:0019305">
    <property type="term" value="P:dTDP-rhamnose biosynthetic process"/>
    <property type="evidence" value="ECO:0007669"/>
    <property type="project" value="TreeGrafter"/>
</dbReference>
<evidence type="ECO:0000313" key="9">
    <source>
        <dbReference type="Proteomes" id="UP000824267"/>
    </source>
</evidence>
<dbReference type="Proteomes" id="UP000824267">
    <property type="component" value="Unassembled WGS sequence"/>
</dbReference>
<dbReference type="Gene3D" id="3.90.25.10">
    <property type="entry name" value="UDP-galactose 4-epimerase, domain 1"/>
    <property type="match status" value="1"/>
</dbReference>
<comment type="function">
    <text evidence="6">Catalyzes the reduction of dTDP-6-deoxy-L-lyxo-4-hexulose to yield dTDP-L-rhamnose.</text>
</comment>
<dbReference type="InterPro" id="IPR036291">
    <property type="entry name" value="NAD(P)-bd_dom_sf"/>
</dbReference>
<reference evidence="8" key="2">
    <citation type="submission" date="2021-04" db="EMBL/GenBank/DDBJ databases">
        <authorList>
            <person name="Gilroy R."/>
        </authorList>
    </citation>
    <scope>NUCLEOTIDE SEQUENCE</scope>
    <source>
        <strain evidence="8">Gambia16-930</strain>
    </source>
</reference>
<gene>
    <name evidence="8" type="primary">rfbD</name>
    <name evidence="8" type="ORF">IAC47_02775</name>
</gene>
<proteinExistence type="inferred from homology"/>
<dbReference type="EC" id="1.1.1.133" evidence="3 6"/>
<keyword evidence="6 8" id="KW-0560">Oxidoreductase</keyword>
<comment type="similarity">
    <text evidence="2 6">Belongs to the dTDP-4-dehydrorhamnose reductase family.</text>
</comment>
<evidence type="ECO:0000259" key="7">
    <source>
        <dbReference type="Pfam" id="PF04321"/>
    </source>
</evidence>
<reference evidence="8" key="1">
    <citation type="journal article" date="2021" name="PeerJ">
        <title>Extensive microbial diversity within the chicken gut microbiome revealed by metagenomics and culture.</title>
        <authorList>
            <person name="Gilroy R."/>
            <person name="Ravi A."/>
            <person name="Getino M."/>
            <person name="Pursley I."/>
            <person name="Horton D.L."/>
            <person name="Alikhan N.F."/>
            <person name="Baker D."/>
            <person name="Gharbi K."/>
            <person name="Hall N."/>
            <person name="Watson M."/>
            <person name="Adriaenssens E.M."/>
            <person name="Foster-Nyarko E."/>
            <person name="Jarju S."/>
            <person name="Secka A."/>
            <person name="Antonio M."/>
            <person name="Oren A."/>
            <person name="Chaudhuri R.R."/>
            <person name="La Ragione R."/>
            <person name="Hildebrand F."/>
            <person name="Pallen M.J."/>
        </authorList>
    </citation>
    <scope>NUCLEOTIDE SEQUENCE</scope>
    <source>
        <strain evidence="8">Gambia16-930</strain>
    </source>
</reference>
<dbReference type="InterPro" id="IPR029903">
    <property type="entry name" value="RmlD-like-bd"/>
</dbReference>
<evidence type="ECO:0000256" key="4">
    <source>
        <dbReference type="ARBA" id="ARBA00017099"/>
    </source>
</evidence>
<dbReference type="Gene3D" id="3.40.50.720">
    <property type="entry name" value="NAD(P)-binding Rossmann-like Domain"/>
    <property type="match status" value="1"/>
</dbReference>
<dbReference type="GO" id="GO:0008831">
    <property type="term" value="F:dTDP-4-dehydrorhamnose reductase activity"/>
    <property type="evidence" value="ECO:0007669"/>
    <property type="project" value="UniProtKB-EC"/>
</dbReference>
<evidence type="ECO:0000256" key="5">
    <source>
        <dbReference type="ARBA" id="ARBA00048200"/>
    </source>
</evidence>
<dbReference type="PANTHER" id="PTHR10491">
    <property type="entry name" value="DTDP-4-DEHYDRORHAMNOSE REDUCTASE"/>
    <property type="match status" value="1"/>
</dbReference>
<name>A0A9D1UI24_9BACT</name>
<keyword evidence="6" id="KW-0521">NADP</keyword>
<comment type="catalytic activity">
    <reaction evidence="5">
        <text>dTDP-beta-L-rhamnose + NADP(+) = dTDP-4-dehydro-beta-L-rhamnose + NADPH + H(+)</text>
        <dbReference type="Rhea" id="RHEA:21796"/>
        <dbReference type="ChEBI" id="CHEBI:15378"/>
        <dbReference type="ChEBI" id="CHEBI:57510"/>
        <dbReference type="ChEBI" id="CHEBI:57783"/>
        <dbReference type="ChEBI" id="CHEBI:58349"/>
        <dbReference type="ChEBI" id="CHEBI:62830"/>
        <dbReference type="EC" id="1.1.1.133"/>
    </reaction>
</comment>
<dbReference type="AlphaFoldDB" id="A0A9D1UI24"/>
<dbReference type="PANTHER" id="PTHR10491:SF4">
    <property type="entry name" value="METHIONINE ADENOSYLTRANSFERASE 2 SUBUNIT BETA"/>
    <property type="match status" value="1"/>
</dbReference>
<organism evidence="8 9">
    <name type="scientific">Candidatus Onthomorpha intestinigallinarum</name>
    <dbReference type="NCBI Taxonomy" id="2840880"/>
    <lineage>
        <taxon>Bacteria</taxon>
        <taxon>Pseudomonadati</taxon>
        <taxon>Bacteroidota</taxon>
        <taxon>Bacteroidia</taxon>
        <taxon>Bacteroidales</taxon>
        <taxon>Candidatus Onthomorpha</taxon>
    </lineage>
</organism>
<protein>
    <recommendedName>
        <fullName evidence="4 6">dTDP-4-dehydrorhamnose reductase</fullName>
        <ecNumber evidence="3 6">1.1.1.133</ecNumber>
    </recommendedName>
</protein>